<sequence>MSSTNRISHSPALVGAAVLFVGATMSVSAGPASAASSEGQPEKVFVCKYVGTPDVDERLQTGNNPIEVSVNAIPIYTGQPASDLIGQEFADAQGRSIVIAVSPVRGGGQGDEPTIEDCPAPDGPEEPPTVEPIKVTGEPKLTDPCGPDNEVLSPPPANVIFTPVDMGTSIQVTVSAAAGYVLDQGQTVFSLAVNDAACATSPETPTTPETPQTPNTPQAPEVLPETETPEQAPDVLGEQAFAPASTPNQQQPQAQPQSQPQAQPQQALPTAVNAGASPAGAPASGTDAFLAMLLVMLGAVSARLGWIRARG</sequence>
<feature type="region of interest" description="Disordered" evidence="1">
    <location>
        <begin position="199"/>
        <end position="230"/>
    </location>
</feature>
<evidence type="ECO:0000256" key="1">
    <source>
        <dbReference type="SAM" id="MobiDB-lite"/>
    </source>
</evidence>
<evidence type="ECO:0008006" key="6">
    <source>
        <dbReference type="Google" id="ProtNLM"/>
    </source>
</evidence>
<feature type="signal peptide" evidence="3">
    <location>
        <begin position="1"/>
        <end position="34"/>
    </location>
</feature>
<dbReference type="Proteomes" id="UP000291101">
    <property type="component" value="Unassembled WGS sequence"/>
</dbReference>
<dbReference type="EMBL" id="SDWV01000009">
    <property type="protein sequence ID" value="RYC11037.1"/>
    <property type="molecule type" value="Genomic_DNA"/>
</dbReference>
<name>A0A4V1RPZ1_9ACTN</name>
<feature type="compositionally biased region" description="Low complexity" evidence="1">
    <location>
        <begin position="199"/>
        <end position="220"/>
    </location>
</feature>
<dbReference type="OrthoDB" id="3740575at2"/>
<accession>A0A4V1RPZ1</accession>
<keyword evidence="3" id="KW-0732">Signal</keyword>
<protein>
    <recommendedName>
        <fullName evidence="6">LPXTG cell wall anchor domain-containing protein</fullName>
    </recommendedName>
</protein>
<reference evidence="4 5" key="1">
    <citation type="submission" date="2019-01" db="EMBL/GenBank/DDBJ databases">
        <title>Novel species of Nocardioides.</title>
        <authorList>
            <person name="Liu Q."/>
            <person name="X Y.-H."/>
        </authorList>
    </citation>
    <scope>NUCLEOTIDE SEQUENCE [LARGE SCALE GENOMIC DNA]</scope>
    <source>
        <strain evidence="4 5">HLT2-9</strain>
    </source>
</reference>
<dbReference type="AlphaFoldDB" id="A0A4V1RPZ1"/>
<comment type="caution">
    <text evidence="4">The sequence shown here is derived from an EMBL/GenBank/DDBJ whole genome shotgun (WGS) entry which is preliminary data.</text>
</comment>
<keyword evidence="2" id="KW-1133">Transmembrane helix</keyword>
<evidence type="ECO:0000313" key="4">
    <source>
        <dbReference type="EMBL" id="RYC11037.1"/>
    </source>
</evidence>
<keyword evidence="5" id="KW-1185">Reference proteome</keyword>
<feature type="transmembrane region" description="Helical" evidence="2">
    <location>
        <begin position="288"/>
        <end position="306"/>
    </location>
</feature>
<evidence type="ECO:0000313" key="5">
    <source>
        <dbReference type="Proteomes" id="UP000291101"/>
    </source>
</evidence>
<feature type="chain" id="PRO_5020211598" description="LPXTG cell wall anchor domain-containing protein" evidence="3">
    <location>
        <begin position="35"/>
        <end position="311"/>
    </location>
</feature>
<feature type="region of interest" description="Disordered" evidence="1">
    <location>
        <begin position="243"/>
        <end position="281"/>
    </location>
</feature>
<gene>
    <name evidence="4" type="ORF">EUA94_10475</name>
</gene>
<dbReference type="RefSeq" id="WP_129426830.1">
    <property type="nucleotide sequence ID" value="NZ_SDWV01000009.1"/>
</dbReference>
<proteinExistence type="predicted"/>
<organism evidence="4 5">
    <name type="scientific">Nocardioides zhouii</name>
    <dbReference type="NCBI Taxonomy" id="1168729"/>
    <lineage>
        <taxon>Bacteria</taxon>
        <taxon>Bacillati</taxon>
        <taxon>Actinomycetota</taxon>
        <taxon>Actinomycetes</taxon>
        <taxon>Propionibacteriales</taxon>
        <taxon>Nocardioidaceae</taxon>
        <taxon>Nocardioides</taxon>
    </lineage>
</organism>
<keyword evidence="2" id="KW-0812">Transmembrane</keyword>
<keyword evidence="2" id="KW-0472">Membrane</keyword>
<evidence type="ECO:0000256" key="2">
    <source>
        <dbReference type="SAM" id="Phobius"/>
    </source>
</evidence>
<evidence type="ECO:0000256" key="3">
    <source>
        <dbReference type="SAM" id="SignalP"/>
    </source>
</evidence>